<gene>
    <name evidence="1" type="ORF">ML536_00060</name>
</gene>
<dbReference type="Proteomes" id="UP001156140">
    <property type="component" value="Unassembled WGS sequence"/>
</dbReference>
<proteinExistence type="predicted"/>
<dbReference type="EMBL" id="JALAZD010000001">
    <property type="protein sequence ID" value="MCI0125209.1"/>
    <property type="molecule type" value="Genomic_DNA"/>
</dbReference>
<dbReference type="RefSeq" id="WP_281734520.1">
    <property type="nucleotide sequence ID" value="NZ_JAKETQ010000001.1"/>
</dbReference>
<protein>
    <submittedName>
        <fullName evidence="1">Uncharacterized protein</fullName>
    </submittedName>
</protein>
<dbReference type="AlphaFoldDB" id="A0AA41QIH3"/>
<organism evidence="1 2">
    <name type="scientific">Paradevosia shaoguanensis</name>
    <dbReference type="NCBI Taxonomy" id="1335043"/>
    <lineage>
        <taxon>Bacteria</taxon>
        <taxon>Pseudomonadati</taxon>
        <taxon>Pseudomonadota</taxon>
        <taxon>Alphaproteobacteria</taxon>
        <taxon>Hyphomicrobiales</taxon>
        <taxon>Devosiaceae</taxon>
        <taxon>Paradevosia</taxon>
    </lineage>
</organism>
<keyword evidence="2" id="KW-1185">Reference proteome</keyword>
<evidence type="ECO:0000313" key="1">
    <source>
        <dbReference type="EMBL" id="MCI0125209.1"/>
    </source>
</evidence>
<sequence>MPADNDPRGKRPFTAEIGGPAFRDPLRMEGFERILDARWYAETFKSRANWCNIYNSEGTLVGRHVRDERVRGGLSGDITHGATWHREYIAVDLLGDQIEPPFPDSM</sequence>
<name>A0AA41QIH3_9HYPH</name>
<comment type="caution">
    <text evidence="1">The sequence shown here is derived from an EMBL/GenBank/DDBJ whole genome shotgun (WGS) entry which is preliminary data.</text>
</comment>
<evidence type="ECO:0000313" key="2">
    <source>
        <dbReference type="Proteomes" id="UP001156140"/>
    </source>
</evidence>
<accession>A0AA41QIH3</accession>
<reference evidence="1" key="1">
    <citation type="submission" date="2022-03" db="EMBL/GenBank/DDBJ databases">
        <title>The complete genome sequence of a Methyloterrigena soli.</title>
        <authorList>
            <person name="Zi Z."/>
        </authorList>
    </citation>
    <scope>NUCLEOTIDE SEQUENCE</scope>
    <source>
        <strain evidence="1">M48</strain>
    </source>
</reference>